<accession>A0AAN6YRI7</accession>
<feature type="domain" description="N-acetyltransferase" evidence="4">
    <location>
        <begin position="83"/>
        <end position="306"/>
    </location>
</feature>
<dbReference type="GO" id="GO:0004059">
    <property type="term" value="F:aralkylamine N-acetyltransferase activity"/>
    <property type="evidence" value="ECO:0007669"/>
    <property type="project" value="TreeGrafter"/>
</dbReference>
<dbReference type="EMBL" id="MU853343">
    <property type="protein sequence ID" value="KAK4112176.1"/>
    <property type="molecule type" value="Genomic_DNA"/>
</dbReference>
<dbReference type="InterPro" id="IPR016181">
    <property type="entry name" value="Acyl_CoA_acyltransferase"/>
</dbReference>
<evidence type="ECO:0000256" key="3">
    <source>
        <dbReference type="SAM" id="MobiDB-lite"/>
    </source>
</evidence>
<protein>
    <submittedName>
        <fullName evidence="5">Acyl-CoA N-acyltransferase</fullName>
    </submittedName>
</protein>
<dbReference type="Pfam" id="PF13673">
    <property type="entry name" value="Acetyltransf_10"/>
    <property type="match status" value="1"/>
</dbReference>
<feature type="compositionally biased region" description="Acidic residues" evidence="3">
    <location>
        <begin position="35"/>
        <end position="49"/>
    </location>
</feature>
<dbReference type="CDD" id="cd04301">
    <property type="entry name" value="NAT_SF"/>
    <property type="match status" value="1"/>
</dbReference>
<organism evidence="5 6">
    <name type="scientific">Canariomyces notabilis</name>
    <dbReference type="NCBI Taxonomy" id="2074819"/>
    <lineage>
        <taxon>Eukaryota</taxon>
        <taxon>Fungi</taxon>
        <taxon>Dikarya</taxon>
        <taxon>Ascomycota</taxon>
        <taxon>Pezizomycotina</taxon>
        <taxon>Sordariomycetes</taxon>
        <taxon>Sordariomycetidae</taxon>
        <taxon>Sordariales</taxon>
        <taxon>Chaetomiaceae</taxon>
        <taxon>Canariomyces</taxon>
    </lineage>
</organism>
<sequence length="311" mass="34415">MAERSEGDPPGGPASPPNQDHNHENKPKNDQVHDEENDQAIDESSDVDGDFASLQKMLSQKRRAAKDCPKSRLQKAFPFFFSPHIRPLTISDRDSCIALENAAFPHPEHRASPEKASLRNPLPRLLQFQFEYRLTTCSELCLGLFCTVVPSEAGEWSVETLAHAKLVETNRHNGAVSVLLAHIVATRCRGDVITDADMDYPSDWRSRKGRPADVGHQDEGRTVAVHSFAVLPRLHGCGIGKMLMRAYLQQMNNSGLASRVVLICQESLVSYYERSGFTHLGESKATFGGGGWHDMVSGLRLLLKLGELAFS</sequence>
<dbReference type="PANTHER" id="PTHR10908:SF0">
    <property type="entry name" value="SEROTONIN N-ACETYLTRANSFERASE"/>
    <property type="match status" value="1"/>
</dbReference>
<comment type="caution">
    <text evidence="5">The sequence shown here is derived from an EMBL/GenBank/DDBJ whole genome shotgun (WGS) entry which is preliminary data.</text>
</comment>
<evidence type="ECO:0000313" key="5">
    <source>
        <dbReference type="EMBL" id="KAK4112176.1"/>
    </source>
</evidence>
<dbReference type="GO" id="GO:0005737">
    <property type="term" value="C:cytoplasm"/>
    <property type="evidence" value="ECO:0007669"/>
    <property type="project" value="TreeGrafter"/>
</dbReference>
<evidence type="ECO:0000259" key="4">
    <source>
        <dbReference type="PROSITE" id="PS51186"/>
    </source>
</evidence>
<dbReference type="AlphaFoldDB" id="A0AAN6YRI7"/>
<proteinExistence type="predicted"/>
<dbReference type="PROSITE" id="PS51186">
    <property type="entry name" value="GNAT"/>
    <property type="match status" value="1"/>
</dbReference>
<dbReference type="RefSeq" id="XP_064669746.1">
    <property type="nucleotide sequence ID" value="XM_064818346.1"/>
</dbReference>
<dbReference type="Gene3D" id="3.40.630.30">
    <property type="match status" value="1"/>
</dbReference>
<evidence type="ECO:0000256" key="1">
    <source>
        <dbReference type="ARBA" id="ARBA00022679"/>
    </source>
</evidence>
<name>A0AAN6YRI7_9PEZI</name>
<evidence type="ECO:0000313" key="6">
    <source>
        <dbReference type="Proteomes" id="UP001302812"/>
    </source>
</evidence>
<evidence type="ECO:0000256" key="2">
    <source>
        <dbReference type="ARBA" id="ARBA00023315"/>
    </source>
</evidence>
<dbReference type="SUPFAM" id="SSF55729">
    <property type="entry name" value="Acyl-CoA N-acyltransferases (Nat)"/>
    <property type="match status" value="1"/>
</dbReference>
<keyword evidence="6" id="KW-1185">Reference proteome</keyword>
<reference evidence="5" key="1">
    <citation type="journal article" date="2023" name="Mol. Phylogenet. Evol.">
        <title>Genome-scale phylogeny and comparative genomics of the fungal order Sordariales.</title>
        <authorList>
            <person name="Hensen N."/>
            <person name="Bonometti L."/>
            <person name="Westerberg I."/>
            <person name="Brannstrom I.O."/>
            <person name="Guillou S."/>
            <person name="Cros-Aarteil S."/>
            <person name="Calhoun S."/>
            <person name="Haridas S."/>
            <person name="Kuo A."/>
            <person name="Mondo S."/>
            <person name="Pangilinan J."/>
            <person name="Riley R."/>
            <person name="LaButti K."/>
            <person name="Andreopoulos B."/>
            <person name="Lipzen A."/>
            <person name="Chen C."/>
            <person name="Yan M."/>
            <person name="Daum C."/>
            <person name="Ng V."/>
            <person name="Clum A."/>
            <person name="Steindorff A."/>
            <person name="Ohm R.A."/>
            <person name="Martin F."/>
            <person name="Silar P."/>
            <person name="Natvig D.O."/>
            <person name="Lalanne C."/>
            <person name="Gautier V."/>
            <person name="Ament-Velasquez S.L."/>
            <person name="Kruys A."/>
            <person name="Hutchinson M.I."/>
            <person name="Powell A.J."/>
            <person name="Barry K."/>
            <person name="Miller A.N."/>
            <person name="Grigoriev I.V."/>
            <person name="Debuchy R."/>
            <person name="Gladieux P."/>
            <person name="Hiltunen Thoren M."/>
            <person name="Johannesson H."/>
        </authorList>
    </citation>
    <scope>NUCLEOTIDE SEQUENCE</scope>
    <source>
        <strain evidence="5">CBS 508.74</strain>
    </source>
</reference>
<keyword evidence="1" id="KW-0808">Transferase</keyword>
<feature type="compositionally biased region" description="Basic and acidic residues" evidence="3">
    <location>
        <begin position="20"/>
        <end position="34"/>
    </location>
</feature>
<dbReference type="PANTHER" id="PTHR10908">
    <property type="entry name" value="SEROTONIN N-ACETYLTRANSFERASE"/>
    <property type="match status" value="1"/>
</dbReference>
<dbReference type="GeneID" id="89942472"/>
<feature type="region of interest" description="Disordered" evidence="3">
    <location>
        <begin position="1"/>
        <end position="49"/>
    </location>
</feature>
<dbReference type="InterPro" id="IPR051635">
    <property type="entry name" value="SNAT-like"/>
</dbReference>
<dbReference type="InterPro" id="IPR000182">
    <property type="entry name" value="GNAT_dom"/>
</dbReference>
<reference evidence="5" key="2">
    <citation type="submission" date="2023-05" db="EMBL/GenBank/DDBJ databases">
        <authorList>
            <consortium name="Lawrence Berkeley National Laboratory"/>
            <person name="Steindorff A."/>
            <person name="Hensen N."/>
            <person name="Bonometti L."/>
            <person name="Westerberg I."/>
            <person name="Brannstrom I.O."/>
            <person name="Guillou S."/>
            <person name="Cros-Aarteil S."/>
            <person name="Calhoun S."/>
            <person name="Haridas S."/>
            <person name="Kuo A."/>
            <person name="Mondo S."/>
            <person name="Pangilinan J."/>
            <person name="Riley R."/>
            <person name="Labutti K."/>
            <person name="Andreopoulos B."/>
            <person name="Lipzen A."/>
            <person name="Chen C."/>
            <person name="Yanf M."/>
            <person name="Daum C."/>
            <person name="Ng V."/>
            <person name="Clum A."/>
            <person name="Ohm R."/>
            <person name="Martin F."/>
            <person name="Silar P."/>
            <person name="Natvig D."/>
            <person name="Lalanne C."/>
            <person name="Gautier V."/>
            <person name="Ament-Velasquez S.L."/>
            <person name="Kruys A."/>
            <person name="Hutchinson M.I."/>
            <person name="Powell A.J."/>
            <person name="Barry K."/>
            <person name="Miller A.N."/>
            <person name="Grigoriev I.V."/>
            <person name="Debuchy R."/>
            <person name="Gladieux P."/>
            <person name="Thoren M.H."/>
            <person name="Johannesson H."/>
        </authorList>
    </citation>
    <scope>NUCLEOTIDE SEQUENCE</scope>
    <source>
        <strain evidence="5">CBS 508.74</strain>
    </source>
</reference>
<gene>
    <name evidence="5" type="ORF">N656DRAFT_806610</name>
</gene>
<keyword evidence="2" id="KW-0012">Acyltransferase</keyword>
<dbReference type="Proteomes" id="UP001302812">
    <property type="component" value="Unassembled WGS sequence"/>
</dbReference>